<name>A0AA39VQZ8_ACESA</name>
<gene>
    <name evidence="2" type="ORF">LWI29_032431</name>
</gene>
<evidence type="ECO:0000256" key="1">
    <source>
        <dbReference type="SAM" id="MobiDB-lite"/>
    </source>
</evidence>
<keyword evidence="3" id="KW-1185">Reference proteome</keyword>
<evidence type="ECO:0000313" key="3">
    <source>
        <dbReference type="Proteomes" id="UP001168877"/>
    </source>
</evidence>
<feature type="region of interest" description="Disordered" evidence="1">
    <location>
        <begin position="71"/>
        <end position="96"/>
    </location>
</feature>
<protein>
    <submittedName>
        <fullName evidence="2">Uncharacterized protein</fullName>
    </submittedName>
</protein>
<evidence type="ECO:0000313" key="2">
    <source>
        <dbReference type="EMBL" id="KAK0587996.1"/>
    </source>
</evidence>
<dbReference type="Proteomes" id="UP001168877">
    <property type="component" value="Unassembled WGS sequence"/>
</dbReference>
<reference evidence="2" key="1">
    <citation type="journal article" date="2022" name="Plant J.">
        <title>Strategies of tolerance reflected in two North American maple genomes.</title>
        <authorList>
            <person name="McEvoy S.L."/>
            <person name="Sezen U.U."/>
            <person name="Trouern-Trend A."/>
            <person name="McMahon S.M."/>
            <person name="Schaberg P.G."/>
            <person name="Yang J."/>
            <person name="Wegrzyn J.L."/>
            <person name="Swenson N.G."/>
        </authorList>
    </citation>
    <scope>NUCLEOTIDE SEQUENCE</scope>
    <source>
        <strain evidence="2">NS2018</strain>
    </source>
</reference>
<sequence length="96" mass="10718">MNHLTDPDGPISKFQRLSGLKPLKRNSNFDFEIKNGEKIQSDSYNSNSSCILCSIGLVRFHVWKRICSQGARPNYRRSSPRKSTSSSSSLLIGAEA</sequence>
<reference evidence="2" key="2">
    <citation type="submission" date="2023-06" db="EMBL/GenBank/DDBJ databases">
        <authorList>
            <person name="Swenson N.G."/>
            <person name="Wegrzyn J.L."/>
            <person name="Mcevoy S.L."/>
        </authorList>
    </citation>
    <scope>NUCLEOTIDE SEQUENCE</scope>
    <source>
        <strain evidence="2">NS2018</strain>
        <tissue evidence="2">Leaf</tissue>
    </source>
</reference>
<accession>A0AA39VQZ8</accession>
<proteinExistence type="predicted"/>
<organism evidence="2 3">
    <name type="scientific">Acer saccharum</name>
    <name type="common">Sugar maple</name>
    <dbReference type="NCBI Taxonomy" id="4024"/>
    <lineage>
        <taxon>Eukaryota</taxon>
        <taxon>Viridiplantae</taxon>
        <taxon>Streptophyta</taxon>
        <taxon>Embryophyta</taxon>
        <taxon>Tracheophyta</taxon>
        <taxon>Spermatophyta</taxon>
        <taxon>Magnoliopsida</taxon>
        <taxon>eudicotyledons</taxon>
        <taxon>Gunneridae</taxon>
        <taxon>Pentapetalae</taxon>
        <taxon>rosids</taxon>
        <taxon>malvids</taxon>
        <taxon>Sapindales</taxon>
        <taxon>Sapindaceae</taxon>
        <taxon>Hippocastanoideae</taxon>
        <taxon>Acereae</taxon>
        <taxon>Acer</taxon>
    </lineage>
</organism>
<dbReference type="AlphaFoldDB" id="A0AA39VQZ8"/>
<comment type="caution">
    <text evidence="2">The sequence shown here is derived from an EMBL/GenBank/DDBJ whole genome shotgun (WGS) entry which is preliminary data.</text>
</comment>
<dbReference type="EMBL" id="JAUESC010000382">
    <property type="protein sequence ID" value="KAK0587996.1"/>
    <property type="molecule type" value="Genomic_DNA"/>
</dbReference>